<feature type="domain" description="Fibronectin type-III" evidence="6">
    <location>
        <begin position="107"/>
        <end position="149"/>
    </location>
</feature>
<dbReference type="PhylomeDB" id="A7RZX9"/>
<dbReference type="CDD" id="cd00063">
    <property type="entry name" value="FN3"/>
    <property type="match status" value="2"/>
</dbReference>
<dbReference type="AlphaFoldDB" id="A7RZX9"/>
<dbReference type="EMBL" id="DS469558">
    <property type="protein sequence ID" value="EDO43025.1"/>
    <property type="molecule type" value="Genomic_DNA"/>
</dbReference>
<dbReference type="HOGENOM" id="CLU_085242_1_0_1"/>
<dbReference type="Pfam" id="PF00041">
    <property type="entry name" value="fn3"/>
    <property type="match status" value="1"/>
</dbReference>
<name>A7RZX9_NEMVE</name>
<keyword evidence="3" id="KW-1015">Disulfide bond</keyword>
<evidence type="ECO:0000313" key="8">
    <source>
        <dbReference type="Proteomes" id="UP000001593"/>
    </source>
</evidence>
<reference evidence="7 8" key="1">
    <citation type="journal article" date="2007" name="Science">
        <title>Sea anemone genome reveals ancestral eumetazoan gene repertoire and genomic organization.</title>
        <authorList>
            <person name="Putnam N.H."/>
            <person name="Srivastava M."/>
            <person name="Hellsten U."/>
            <person name="Dirks B."/>
            <person name="Chapman J."/>
            <person name="Salamov A."/>
            <person name="Terry A."/>
            <person name="Shapiro H."/>
            <person name="Lindquist E."/>
            <person name="Kapitonov V.V."/>
            <person name="Jurka J."/>
            <person name="Genikhovich G."/>
            <person name="Grigoriev I.V."/>
            <person name="Lucas S.M."/>
            <person name="Steele R.E."/>
            <person name="Finnerty J.R."/>
            <person name="Technau U."/>
            <person name="Martindale M.Q."/>
            <person name="Rokhsar D.S."/>
        </authorList>
    </citation>
    <scope>NUCLEOTIDE SEQUENCE [LARGE SCALE GENOMIC DNA]</scope>
    <source>
        <strain evidence="8">CH2 X CH6</strain>
    </source>
</reference>
<dbReference type="FunFam" id="2.60.40.10:FF:002057">
    <property type="entry name" value="Predicted protein"/>
    <property type="match status" value="1"/>
</dbReference>
<keyword evidence="2" id="KW-0677">Repeat</keyword>
<protein>
    <recommendedName>
        <fullName evidence="6">Fibronectin type-III domain-containing protein</fullName>
    </recommendedName>
</protein>
<keyword evidence="5" id="KW-0325">Glycoprotein</keyword>
<dbReference type="PANTHER" id="PTHR23036:SF151">
    <property type="entry name" value="FIBRONECTIN TYPE-III DOMAIN-CONTAINING PROTEIN"/>
    <property type="match status" value="1"/>
</dbReference>
<feature type="domain" description="Fibronectin type-III" evidence="6">
    <location>
        <begin position="9"/>
        <end position="102"/>
    </location>
</feature>
<evidence type="ECO:0000256" key="5">
    <source>
        <dbReference type="ARBA" id="ARBA00023180"/>
    </source>
</evidence>
<accession>A7RZX9</accession>
<dbReference type="STRING" id="45351.A7RZX9"/>
<dbReference type="Gene3D" id="2.60.40.10">
    <property type="entry name" value="Immunoglobulins"/>
    <property type="match status" value="2"/>
</dbReference>
<evidence type="ECO:0000256" key="2">
    <source>
        <dbReference type="ARBA" id="ARBA00022737"/>
    </source>
</evidence>
<dbReference type="OMA" id="QHIFIHE"/>
<dbReference type="PANTHER" id="PTHR23036">
    <property type="entry name" value="CYTOKINE RECEPTOR"/>
    <property type="match status" value="1"/>
</dbReference>
<feature type="non-terminal residue" evidence="7">
    <location>
        <position position="149"/>
    </location>
</feature>
<organism evidence="7 8">
    <name type="scientific">Nematostella vectensis</name>
    <name type="common">Starlet sea anemone</name>
    <dbReference type="NCBI Taxonomy" id="45351"/>
    <lineage>
        <taxon>Eukaryota</taxon>
        <taxon>Metazoa</taxon>
        <taxon>Cnidaria</taxon>
        <taxon>Anthozoa</taxon>
        <taxon>Hexacorallia</taxon>
        <taxon>Actiniaria</taxon>
        <taxon>Edwardsiidae</taxon>
        <taxon>Nematostella</taxon>
    </lineage>
</organism>
<sequence length="149" mass="16324">MFPLAPSAPPLNVSGYNTSDSSLQLLWQPVEATHRNGRLVGYKIRYHVTGDLVNFAVSESRLLNTSLTGLLPYTDYVITVCAYTGAGEGPWSAPVIIKTDEEVPSRPPTNLKAQNTSSTSLAVAWQPLSDSFFIHGVLRGYQVSYHRVD</sequence>
<dbReference type="InterPro" id="IPR050379">
    <property type="entry name" value="Type-I_Cytokine_Rcpt"/>
</dbReference>
<evidence type="ECO:0000256" key="1">
    <source>
        <dbReference type="ARBA" id="ARBA00022729"/>
    </source>
</evidence>
<dbReference type="InterPro" id="IPR013783">
    <property type="entry name" value="Ig-like_fold"/>
</dbReference>
<evidence type="ECO:0000259" key="6">
    <source>
        <dbReference type="PROSITE" id="PS50853"/>
    </source>
</evidence>
<dbReference type="InterPro" id="IPR003961">
    <property type="entry name" value="FN3_dom"/>
</dbReference>
<evidence type="ECO:0000313" key="7">
    <source>
        <dbReference type="EMBL" id="EDO43025.1"/>
    </source>
</evidence>
<dbReference type="SMART" id="SM00060">
    <property type="entry name" value="FN3"/>
    <property type="match status" value="1"/>
</dbReference>
<gene>
    <name evidence="7" type="ORF">NEMVEDRAFT_v1g99167</name>
</gene>
<evidence type="ECO:0000256" key="4">
    <source>
        <dbReference type="ARBA" id="ARBA00023170"/>
    </source>
</evidence>
<keyword evidence="4" id="KW-0675">Receptor</keyword>
<dbReference type="eggNOG" id="KOG4228">
    <property type="taxonomic scope" value="Eukaryota"/>
</dbReference>
<dbReference type="PROSITE" id="PS50853">
    <property type="entry name" value="FN3"/>
    <property type="match status" value="2"/>
</dbReference>
<proteinExistence type="predicted"/>
<evidence type="ECO:0000256" key="3">
    <source>
        <dbReference type="ARBA" id="ARBA00023157"/>
    </source>
</evidence>
<dbReference type="InterPro" id="IPR036116">
    <property type="entry name" value="FN3_sf"/>
</dbReference>
<dbReference type="Proteomes" id="UP000001593">
    <property type="component" value="Unassembled WGS sequence"/>
</dbReference>
<keyword evidence="1" id="KW-0732">Signal</keyword>
<keyword evidence="8" id="KW-1185">Reference proteome</keyword>
<dbReference type="InParanoid" id="A7RZX9"/>
<dbReference type="SUPFAM" id="SSF49265">
    <property type="entry name" value="Fibronectin type III"/>
    <property type="match status" value="1"/>
</dbReference>